<keyword evidence="1" id="KW-0862">Zinc</keyword>
<dbReference type="InterPro" id="IPR003737">
    <property type="entry name" value="GlcNAc_PI_deacetylase-related"/>
</dbReference>
<gene>
    <name evidence="2" type="ORF">ACFF45_24740</name>
</gene>
<evidence type="ECO:0000313" key="2">
    <source>
        <dbReference type="EMBL" id="MFB9465826.1"/>
    </source>
</evidence>
<keyword evidence="3" id="KW-1185">Reference proteome</keyword>
<reference evidence="2 3" key="1">
    <citation type="submission" date="2024-09" db="EMBL/GenBank/DDBJ databases">
        <authorList>
            <person name="Sun Q."/>
            <person name="Mori K."/>
        </authorList>
    </citation>
    <scope>NUCLEOTIDE SEQUENCE [LARGE SCALE GENOMIC DNA]</scope>
    <source>
        <strain evidence="2 3">JCM 6917</strain>
    </source>
</reference>
<comment type="caution">
    <text evidence="2">The sequence shown here is derived from an EMBL/GenBank/DDBJ whole genome shotgun (WGS) entry which is preliminary data.</text>
</comment>
<dbReference type="RefSeq" id="WP_381348645.1">
    <property type="nucleotide sequence ID" value="NZ_JBHMCY010000054.1"/>
</dbReference>
<organism evidence="2 3">
    <name type="scientific">Streptomyces cinereospinus</name>
    <dbReference type="NCBI Taxonomy" id="285561"/>
    <lineage>
        <taxon>Bacteria</taxon>
        <taxon>Bacillati</taxon>
        <taxon>Actinomycetota</taxon>
        <taxon>Actinomycetes</taxon>
        <taxon>Kitasatosporales</taxon>
        <taxon>Streptomycetaceae</taxon>
        <taxon>Streptomyces</taxon>
    </lineage>
</organism>
<evidence type="ECO:0000256" key="1">
    <source>
        <dbReference type="ARBA" id="ARBA00022833"/>
    </source>
</evidence>
<accession>A0ABV5N6X9</accession>
<proteinExistence type="predicted"/>
<dbReference type="EMBL" id="JBHMCY010000054">
    <property type="protein sequence ID" value="MFB9465826.1"/>
    <property type="molecule type" value="Genomic_DNA"/>
</dbReference>
<dbReference type="PANTHER" id="PTHR12993:SF30">
    <property type="entry name" value="N-ACETYL-ALPHA-D-GLUCOSAMINYL L-MALATE DEACETYLASE 1"/>
    <property type="match status" value="1"/>
</dbReference>
<protein>
    <submittedName>
        <fullName evidence="2">PIG-L deacetylase family protein</fullName>
        <ecNumber evidence="2">3.5.1.-</ecNumber>
    </submittedName>
</protein>
<dbReference type="Pfam" id="PF02585">
    <property type="entry name" value="PIG-L"/>
    <property type="match status" value="1"/>
</dbReference>
<evidence type="ECO:0000313" key="3">
    <source>
        <dbReference type="Proteomes" id="UP001589709"/>
    </source>
</evidence>
<dbReference type="EC" id="3.5.1.-" evidence="2"/>
<dbReference type="SUPFAM" id="SSF102588">
    <property type="entry name" value="LmbE-like"/>
    <property type="match status" value="1"/>
</dbReference>
<name>A0ABV5N6X9_9ACTN</name>
<keyword evidence="2" id="KW-0378">Hydrolase</keyword>
<dbReference type="InterPro" id="IPR024078">
    <property type="entry name" value="LmbE-like_dom_sf"/>
</dbReference>
<dbReference type="Proteomes" id="UP001589709">
    <property type="component" value="Unassembled WGS sequence"/>
</dbReference>
<dbReference type="GO" id="GO:0016787">
    <property type="term" value="F:hydrolase activity"/>
    <property type="evidence" value="ECO:0007669"/>
    <property type="project" value="UniProtKB-KW"/>
</dbReference>
<dbReference type="PANTHER" id="PTHR12993">
    <property type="entry name" value="N-ACETYLGLUCOSAMINYL-PHOSPHATIDYLINOSITOL DE-N-ACETYLASE-RELATED"/>
    <property type="match status" value="1"/>
</dbReference>
<dbReference type="Gene3D" id="3.40.50.10320">
    <property type="entry name" value="LmbE-like"/>
    <property type="match status" value="1"/>
</dbReference>
<sequence length="234" mass="25114">MSADEDLPIGTRAGMDTSRRTVMVVVAHADDAEIAAGGTIARLSDAGVRVVTAVLSLAETGPSAEQRIADTERAAGLLGYELRWPRGEPALQVSDYGEVALVATLDRLMTEIAPQTVLTHWRGDGHVDHALTGRAVAAALRNHRADLFSLRPAEPRTIATSQFCPTVFVDITDQFKRKAEALEPFTRPRPGFRPVDGAVVQLADRFHGQLSGTEYAEAFALERQHGLGAALPQG</sequence>